<proteinExistence type="predicted"/>
<dbReference type="PROSITE" id="PS50110">
    <property type="entry name" value="RESPONSE_REGULATORY"/>
    <property type="match status" value="1"/>
</dbReference>
<evidence type="ECO:0000259" key="2">
    <source>
        <dbReference type="PROSITE" id="PS50110"/>
    </source>
</evidence>
<dbReference type="Proteomes" id="UP000015524">
    <property type="component" value="Unassembled WGS sequence"/>
</dbReference>
<sequence>MDQGIGAGQAASDAIAKPFATGNAGMSDGKSILIVEDEAMIGMMLEDYLDTLGYRLHGLATSLDEACMLARQGGFDAALLDCNLQGEKSWPVADILVEHAIPFVFATGGMADDLPTTHAARPTLAKPFTIGAVERALSKALEGR</sequence>
<dbReference type="InterPro" id="IPR011006">
    <property type="entry name" value="CheY-like_superfamily"/>
</dbReference>
<dbReference type="Gene3D" id="3.40.50.2300">
    <property type="match status" value="1"/>
</dbReference>
<name>T0GPA1_9SPHN</name>
<keyword evidence="4" id="KW-1185">Reference proteome</keyword>
<gene>
    <name evidence="3" type="ORF">L485_08480</name>
</gene>
<evidence type="ECO:0000256" key="1">
    <source>
        <dbReference type="PROSITE-ProRule" id="PRU00169"/>
    </source>
</evidence>
<dbReference type="PATRIC" id="fig|1114964.3.peg.1653"/>
<keyword evidence="1" id="KW-0597">Phosphoprotein</keyword>
<feature type="domain" description="Response regulatory" evidence="2">
    <location>
        <begin position="31"/>
        <end position="141"/>
    </location>
</feature>
<comment type="caution">
    <text evidence="3">The sequence shown here is derived from an EMBL/GenBank/DDBJ whole genome shotgun (WGS) entry which is preliminary data.</text>
</comment>
<evidence type="ECO:0000313" key="3">
    <source>
        <dbReference type="EMBL" id="EQB02537.1"/>
    </source>
</evidence>
<protein>
    <recommendedName>
        <fullName evidence="2">Response regulatory domain-containing protein</fullName>
    </recommendedName>
</protein>
<accession>T0GPA1</accession>
<dbReference type="SMART" id="SM00448">
    <property type="entry name" value="REC"/>
    <property type="match status" value="1"/>
</dbReference>
<reference evidence="3 4" key="1">
    <citation type="journal article" date="2013" name="Genome Announc.">
        <title>Draft Genome Sequence of a Hexachlorocyclohexane-Degrading Bacterium, Sphingobium baderi Strain LL03T.</title>
        <authorList>
            <person name="Kaur J."/>
            <person name="Verma H."/>
            <person name="Tripathi C."/>
            <person name="Khurana J.P."/>
            <person name="Lal R."/>
        </authorList>
    </citation>
    <scope>NUCLEOTIDE SEQUENCE [LARGE SCALE GENOMIC DNA]</scope>
    <source>
        <strain evidence="3 4">LL03</strain>
    </source>
</reference>
<organism evidence="3 4">
    <name type="scientific">Sphingobium baderi LL03</name>
    <dbReference type="NCBI Taxonomy" id="1114964"/>
    <lineage>
        <taxon>Bacteria</taxon>
        <taxon>Pseudomonadati</taxon>
        <taxon>Pseudomonadota</taxon>
        <taxon>Alphaproteobacteria</taxon>
        <taxon>Sphingomonadales</taxon>
        <taxon>Sphingomonadaceae</taxon>
        <taxon>Sphingobium</taxon>
    </lineage>
</organism>
<dbReference type="eggNOG" id="COG0784">
    <property type="taxonomic scope" value="Bacteria"/>
</dbReference>
<dbReference type="SUPFAM" id="SSF52172">
    <property type="entry name" value="CheY-like"/>
    <property type="match status" value="1"/>
</dbReference>
<evidence type="ECO:0000313" key="4">
    <source>
        <dbReference type="Proteomes" id="UP000015524"/>
    </source>
</evidence>
<dbReference type="GO" id="GO:0000160">
    <property type="term" value="P:phosphorelay signal transduction system"/>
    <property type="evidence" value="ECO:0007669"/>
    <property type="project" value="InterPro"/>
</dbReference>
<dbReference type="AlphaFoldDB" id="T0GPA1"/>
<dbReference type="EMBL" id="ATIB01000049">
    <property type="protein sequence ID" value="EQB02537.1"/>
    <property type="molecule type" value="Genomic_DNA"/>
</dbReference>
<feature type="modified residue" description="4-aspartylphosphate" evidence="1">
    <location>
        <position position="81"/>
    </location>
</feature>
<dbReference type="InterPro" id="IPR001789">
    <property type="entry name" value="Sig_transdc_resp-reg_receiver"/>
</dbReference>